<dbReference type="Proteomes" id="UP000030656">
    <property type="component" value="Unassembled WGS sequence"/>
</dbReference>
<sequence length="63" mass="7577">MAVLIIGILLIYVNIFTLVDCIKNGKCEFSLFQMENIYFWTSLFPILYINFIFDKLMKYIKNR</sequence>
<protein>
    <submittedName>
        <fullName evidence="2">Uncharacterized protein</fullName>
    </submittedName>
</protein>
<evidence type="ECO:0000313" key="2">
    <source>
        <dbReference type="EMBL" id="ETW29409.1"/>
    </source>
</evidence>
<reference evidence="2 3" key="2">
    <citation type="submission" date="2013-02" db="EMBL/GenBank/DDBJ databases">
        <title>The Genome Sequence of Plasmodium falciparum FCH/4.</title>
        <authorList>
            <consortium name="The Broad Institute Genome Sequencing Platform"/>
            <consortium name="The Broad Institute Genome Sequencing Center for Infectious Disease"/>
            <person name="Neafsey D."/>
            <person name="Cheeseman I."/>
            <person name="Volkman S."/>
            <person name="Adams J."/>
            <person name="Walker B."/>
            <person name="Young S.K."/>
            <person name="Zeng Q."/>
            <person name="Gargeya S."/>
            <person name="Fitzgerald M."/>
            <person name="Haas B."/>
            <person name="Abouelleil A."/>
            <person name="Alvarado L."/>
            <person name="Arachchi H.M."/>
            <person name="Berlin A.M."/>
            <person name="Chapman S.B."/>
            <person name="Dewar J."/>
            <person name="Goldberg J."/>
            <person name="Griggs A."/>
            <person name="Gujja S."/>
            <person name="Hansen M."/>
            <person name="Howarth C."/>
            <person name="Imamovic A."/>
            <person name="Larimer J."/>
            <person name="McCowan C."/>
            <person name="Murphy C."/>
            <person name="Neiman D."/>
            <person name="Pearson M."/>
            <person name="Priest M."/>
            <person name="Roberts A."/>
            <person name="Saif S."/>
            <person name="Shea T."/>
            <person name="Sisk P."/>
            <person name="Sykes S."/>
            <person name="Wortman J."/>
            <person name="Nusbaum C."/>
            <person name="Birren B."/>
        </authorList>
    </citation>
    <scope>NUCLEOTIDE SEQUENCE [LARGE SCALE GENOMIC DNA]</scope>
    <source>
        <strain evidence="2 3">FCH/4</strain>
    </source>
</reference>
<keyword evidence="1" id="KW-0812">Transmembrane</keyword>
<evidence type="ECO:0000256" key="1">
    <source>
        <dbReference type="SAM" id="Phobius"/>
    </source>
</evidence>
<keyword evidence="1" id="KW-1133">Transmembrane helix</keyword>
<reference evidence="2 3" key="1">
    <citation type="submission" date="2013-02" db="EMBL/GenBank/DDBJ databases">
        <title>The Genome Annotation of Plasmodium falciparum FCH/4.</title>
        <authorList>
            <consortium name="The Broad Institute Genome Sequencing Platform"/>
            <consortium name="The Broad Institute Genome Sequencing Center for Infectious Disease"/>
            <person name="Neafsey D."/>
            <person name="Hoffman S."/>
            <person name="Volkman S."/>
            <person name="Rosenthal P."/>
            <person name="Walker B."/>
            <person name="Young S.K."/>
            <person name="Zeng Q."/>
            <person name="Gargeya S."/>
            <person name="Fitzgerald M."/>
            <person name="Haas B."/>
            <person name="Abouelleil A."/>
            <person name="Allen A.W."/>
            <person name="Alvarado L."/>
            <person name="Arachchi H.M."/>
            <person name="Berlin A.M."/>
            <person name="Chapman S.B."/>
            <person name="Gainer-Dewar J."/>
            <person name="Goldberg J."/>
            <person name="Griggs A."/>
            <person name="Gujja S."/>
            <person name="Hansen M."/>
            <person name="Howarth C."/>
            <person name="Imamovic A."/>
            <person name="Ireland A."/>
            <person name="Larimer J."/>
            <person name="McCowan C."/>
            <person name="Murphy C."/>
            <person name="Pearson M."/>
            <person name="Poon T.W."/>
            <person name="Priest M."/>
            <person name="Roberts A."/>
            <person name="Saif S."/>
            <person name="Shea T."/>
            <person name="Sisk P."/>
            <person name="Sykes S."/>
            <person name="Wortman J."/>
            <person name="Nusbaum C."/>
            <person name="Birren B."/>
        </authorList>
    </citation>
    <scope>NUCLEOTIDE SEQUENCE [LARGE SCALE GENOMIC DNA]</scope>
    <source>
        <strain evidence="2 3">FCH/4</strain>
    </source>
</reference>
<organism evidence="2 3">
    <name type="scientific">Plasmodium falciparum FCH/4</name>
    <dbReference type="NCBI Taxonomy" id="1036724"/>
    <lineage>
        <taxon>Eukaryota</taxon>
        <taxon>Sar</taxon>
        <taxon>Alveolata</taxon>
        <taxon>Apicomplexa</taxon>
        <taxon>Aconoidasida</taxon>
        <taxon>Haemosporida</taxon>
        <taxon>Plasmodiidae</taxon>
        <taxon>Plasmodium</taxon>
        <taxon>Plasmodium (Laverania)</taxon>
    </lineage>
</organism>
<accession>A0A024VL09</accession>
<evidence type="ECO:0000313" key="3">
    <source>
        <dbReference type="Proteomes" id="UP000030656"/>
    </source>
</evidence>
<gene>
    <name evidence="2" type="ORF">PFFCH_03175</name>
</gene>
<dbReference type="EMBL" id="KI927969">
    <property type="protein sequence ID" value="ETW29409.1"/>
    <property type="molecule type" value="Genomic_DNA"/>
</dbReference>
<dbReference type="AlphaFoldDB" id="A0A024VL09"/>
<keyword evidence="1" id="KW-0472">Membrane</keyword>
<proteinExistence type="predicted"/>
<name>A0A024VL09_PLAFA</name>
<feature type="transmembrane region" description="Helical" evidence="1">
    <location>
        <begin position="37"/>
        <end position="53"/>
    </location>
</feature>